<feature type="region of interest" description="Disordered" evidence="1">
    <location>
        <begin position="16"/>
        <end position="66"/>
    </location>
</feature>
<evidence type="ECO:0000313" key="2">
    <source>
        <dbReference type="EMBL" id="MPC43725.1"/>
    </source>
</evidence>
<evidence type="ECO:0000256" key="1">
    <source>
        <dbReference type="SAM" id="MobiDB-lite"/>
    </source>
</evidence>
<dbReference type="AlphaFoldDB" id="A0A5B7FDZ9"/>
<keyword evidence="3" id="KW-1185">Reference proteome</keyword>
<dbReference type="EMBL" id="VSRR010005961">
    <property type="protein sequence ID" value="MPC43725.1"/>
    <property type="molecule type" value="Genomic_DNA"/>
</dbReference>
<proteinExistence type="predicted"/>
<evidence type="ECO:0000313" key="3">
    <source>
        <dbReference type="Proteomes" id="UP000324222"/>
    </source>
</evidence>
<protein>
    <submittedName>
        <fullName evidence="2">Uncharacterized protein</fullName>
    </submittedName>
</protein>
<reference evidence="2 3" key="1">
    <citation type="submission" date="2019-05" db="EMBL/GenBank/DDBJ databases">
        <title>Another draft genome of Portunus trituberculatus and its Hox gene families provides insights of decapod evolution.</title>
        <authorList>
            <person name="Jeong J.-H."/>
            <person name="Song I."/>
            <person name="Kim S."/>
            <person name="Choi T."/>
            <person name="Kim D."/>
            <person name="Ryu S."/>
            <person name="Kim W."/>
        </authorList>
    </citation>
    <scope>NUCLEOTIDE SEQUENCE [LARGE SCALE GENOMIC DNA]</scope>
    <source>
        <tissue evidence="2">Muscle</tissue>
    </source>
</reference>
<dbReference type="Proteomes" id="UP000324222">
    <property type="component" value="Unassembled WGS sequence"/>
</dbReference>
<gene>
    <name evidence="2" type="ORF">E2C01_037377</name>
</gene>
<comment type="caution">
    <text evidence="2">The sequence shown here is derived from an EMBL/GenBank/DDBJ whole genome shotgun (WGS) entry which is preliminary data.</text>
</comment>
<feature type="compositionally biased region" description="Basic and acidic residues" evidence="1">
    <location>
        <begin position="26"/>
        <end position="36"/>
    </location>
</feature>
<name>A0A5B7FDZ9_PORTR</name>
<organism evidence="2 3">
    <name type="scientific">Portunus trituberculatus</name>
    <name type="common">Swimming crab</name>
    <name type="synonym">Neptunus trituberculatus</name>
    <dbReference type="NCBI Taxonomy" id="210409"/>
    <lineage>
        <taxon>Eukaryota</taxon>
        <taxon>Metazoa</taxon>
        <taxon>Ecdysozoa</taxon>
        <taxon>Arthropoda</taxon>
        <taxon>Crustacea</taxon>
        <taxon>Multicrustacea</taxon>
        <taxon>Malacostraca</taxon>
        <taxon>Eumalacostraca</taxon>
        <taxon>Eucarida</taxon>
        <taxon>Decapoda</taxon>
        <taxon>Pleocyemata</taxon>
        <taxon>Brachyura</taxon>
        <taxon>Eubrachyura</taxon>
        <taxon>Portunoidea</taxon>
        <taxon>Portunidae</taxon>
        <taxon>Portuninae</taxon>
        <taxon>Portunus</taxon>
    </lineage>
</organism>
<sequence length="109" mass="11884">MRLLWKALVEGNLHPYSDLGMTSREPGSHEVADLAHETSSSGLSREKDSPPQVPPTAISCSGSSRGKGNHLLGLQWERALAAVDGVPRPMRISCFKKRPHDTNVCPRQS</sequence>
<accession>A0A5B7FDZ9</accession>